<organism evidence="1 2">
    <name type="scientific">Rhizoctonia solani</name>
    <dbReference type="NCBI Taxonomy" id="456999"/>
    <lineage>
        <taxon>Eukaryota</taxon>
        <taxon>Fungi</taxon>
        <taxon>Dikarya</taxon>
        <taxon>Basidiomycota</taxon>
        <taxon>Agaricomycotina</taxon>
        <taxon>Agaricomycetes</taxon>
        <taxon>Cantharellales</taxon>
        <taxon>Ceratobasidiaceae</taxon>
        <taxon>Rhizoctonia</taxon>
    </lineage>
</organism>
<reference evidence="1" key="1">
    <citation type="submission" date="2021-01" db="EMBL/GenBank/DDBJ databases">
        <authorList>
            <person name="Kaushik A."/>
        </authorList>
    </citation>
    <scope>NUCLEOTIDE SEQUENCE</scope>
    <source>
        <strain evidence="1">AG5</strain>
    </source>
</reference>
<sequence length="189" mass="21764">MKATTLAPEPHSHNAGSSYVWVEKDDVFGKFNDLPDYEPLHFHTPNALIQNIENITKSCHDVMKELHRYLDKDPLTSALLQNNARVLASDYPKHQILYEYIFLRRVLWYQAERVAVSGIFGHEQHLALVFREAAQAQLMAHKILERGEFPDPEVGPVDLALAVRRLNKAAAEVRWTFRELRSFHGHATK</sequence>
<dbReference type="Proteomes" id="UP000663827">
    <property type="component" value="Unassembled WGS sequence"/>
</dbReference>
<evidence type="ECO:0000313" key="1">
    <source>
        <dbReference type="EMBL" id="CAE7083677.1"/>
    </source>
</evidence>
<dbReference type="AlphaFoldDB" id="A0A8H3HSN6"/>
<accession>A0A8H3HSN6</accession>
<name>A0A8H3HSN6_9AGAM</name>
<comment type="caution">
    <text evidence="1">The sequence shown here is derived from an EMBL/GenBank/DDBJ whole genome shotgun (WGS) entry which is preliminary data.</text>
</comment>
<proteinExistence type="predicted"/>
<dbReference type="EMBL" id="CAJNJQ010000518">
    <property type="protein sequence ID" value="CAE7083677.1"/>
    <property type="molecule type" value="Genomic_DNA"/>
</dbReference>
<protein>
    <submittedName>
        <fullName evidence="1">Uncharacterized protein</fullName>
    </submittedName>
</protein>
<gene>
    <name evidence="1" type="ORF">RDB_LOCUS25814</name>
</gene>
<feature type="non-terminal residue" evidence="1">
    <location>
        <position position="1"/>
    </location>
</feature>
<evidence type="ECO:0000313" key="2">
    <source>
        <dbReference type="Proteomes" id="UP000663827"/>
    </source>
</evidence>